<dbReference type="Pfam" id="PF10646">
    <property type="entry name" value="Germane"/>
    <property type="match status" value="2"/>
</dbReference>
<evidence type="ECO:0000313" key="3">
    <source>
        <dbReference type="EMBL" id="MST66366.1"/>
    </source>
</evidence>
<feature type="signal peptide" evidence="1">
    <location>
        <begin position="1"/>
        <end position="21"/>
    </location>
</feature>
<evidence type="ECO:0000313" key="4">
    <source>
        <dbReference type="Proteomes" id="UP000440513"/>
    </source>
</evidence>
<accession>A0A7X2TKL4</accession>
<dbReference type="Proteomes" id="UP000440513">
    <property type="component" value="Unassembled WGS sequence"/>
</dbReference>
<dbReference type="PROSITE" id="PS51257">
    <property type="entry name" value="PROKAR_LIPOPROTEIN"/>
    <property type="match status" value="1"/>
</dbReference>
<dbReference type="InterPro" id="IPR019606">
    <property type="entry name" value="GerMN"/>
</dbReference>
<gene>
    <name evidence="3" type="ORF">FYJ57_06395</name>
</gene>
<protein>
    <submittedName>
        <fullName evidence="3">GerMN domain-containing protein</fullName>
    </submittedName>
</protein>
<organism evidence="3 4">
    <name type="scientific">Oliverpabstia intestinalis</name>
    <dbReference type="NCBI Taxonomy" id="2606633"/>
    <lineage>
        <taxon>Bacteria</taxon>
        <taxon>Bacillati</taxon>
        <taxon>Bacillota</taxon>
        <taxon>Clostridia</taxon>
        <taxon>Lachnospirales</taxon>
        <taxon>Lachnospiraceae</taxon>
        <taxon>Oliverpabstia</taxon>
    </lineage>
</organism>
<keyword evidence="4" id="KW-1185">Reference proteome</keyword>
<name>A0A7X2TKL4_9FIRM</name>
<reference evidence="3 4" key="1">
    <citation type="submission" date="2019-08" db="EMBL/GenBank/DDBJ databases">
        <title>In-depth cultivation of the pig gut microbiome towards novel bacterial diversity and tailored functional studies.</title>
        <authorList>
            <person name="Wylensek D."/>
            <person name="Hitch T.C.A."/>
            <person name="Clavel T."/>
        </authorList>
    </citation>
    <scope>NUCLEOTIDE SEQUENCE [LARGE SCALE GENOMIC DNA]</scope>
    <source>
        <strain evidence="3 4">BSM-380-WT-5A</strain>
    </source>
</reference>
<keyword evidence="1" id="KW-0732">Signal</keyword>
<dbReference type="EMBL" id="VUMS01000009">
    <property type="protein sequence ID" value="MST66366.1"/>
    <property type="molecule type" value="Genomic_DNA"/>
</dbReference>
<dbReference type="RefSeq" id="WP_154432069.1">
    <property type="nucleotide sequence ID" value="NZ_VUMS01000009.1"/>
</dbReference>
<dbReference type="AlphaFoldDB" id="A0A7X2TKL4"/>
<comment type="caution">
    <text evidence="3">The sequence shown here is derived from an EMBL/GenBank/DDBJ whole genome shotgun (WGS) entry which is preliminary data.</text>
</comment>
<feature type="domain" description="GerMN" evidence="2">
    <location>
        <begin position="56"/>
        <end position="143"/>
    </location>
</feature>
<evidence type="ECO:0000256" key="1">
    <source>
        <dbReference type="SAM" id="SignalP"/>
    </source>
</evidence>
<dbReference type="SMART" id="SM00909">
    <property type="entry name" value="Germane"/>
    <property type="match status" value="2"/>
</dbReference>
<feature type="chain" id="PRO_5038897321" evidence="1">
    <location>
        <begin position="22"/>
        <end position="306"/>
    </location>
</feature>
<proteinExistence type="predicted"/>
<feature type="domain" description="GerMN" evidence="2">
    <location>
        <begin position="199"/>
        <end position="285"/>
    </location>
</feature>
<evidence type="ECO:0000259" key="2">
    <source>
        <dbReference type="SMART" id="SM00909"/>
    </source>
</evidence>
<sequence length="306" mass="34062">MKKRKITALVMTLVLGTVAFSGCGKKETESKYKIYYVNEEQGEVLAESFVPSEETTQTMLEEMTEKLNKKNAEGHTLLPENIEIQSCVDDDGMIRVDFNQEYHDLNPVDEVLLRASIVKDYVQIPNIYLVTITAEGTPIVDSQGQEIGAMSLDSFLENTGKEIMAYQYKELNLYFTNEEGNQLIPEARQVYYNGNTPIEKVIVEQLLRGPGESGHYATLPSDTRIVGVSVADGIAYVNLGKQFVDEALSVDAQIPIYSIVNSLIDAGNVSQVQISINGDTSLLFKDKVDMNQLFQVNHELEKGGED</sequence>